<sequence length="748" mass="80125">MRDRWAVSSWTLLGAGMPTAVFVGVAAPPAATYAYLAGVLVCVIAGAVGIRHNLPAGHRRPWLLILAAMVMSLAGESTRVLAPGGTVLAMLPDIALLPIYLLLTAGVADLVRRTRATADDPARVDAALIGVAAALLVWALWIEPWITAGDPRWQNLVAAALPLAPALLVTIALPVLLLGRARAPAMWFFVTSGMALLAANIVLANRGWFVQGPDGIPLKTMGALVLAADFANAACVLHPTVPVLTERVLTRSHELRRGRIAMITATLCVPTVLGVAAPPRGQTFLLVRAALSLALIGVVVARVVRANNSRARAEQEARWRAEHDSLTGLPNRERLAAAVARWTGPDTRISLLLIDLDRFKLVNDHWGHEVGDEMLRAAATRITATVRAGDLVCRAGGDEFVVALTAPDGDPAAERLAGRLLTALDEPLPLSVGPVDVTASIGIATADAGTGAVELLRDADTAMYRAKESGRNRYAVFDPGLRERLQRRVILERALRGALDGGQLDVHYQPLVHLATERVDGFEALMRWTHPTLGPVSPVEFIPIAEDTGFIVTAGAWLLEEAAARTREWRATAPVHVSVNLAVRQLREPGLAERVGEILIRTGLPPEGLWLEVTESGFMDDPDACLHTLHELRDLGITLCIDDFGTGFSSLSYLQRLPVSIVKIDRAFVTGVGDGGPDESIVRAVLAMSHAMGHRVVAEGVETVVQRDWLRANDCDYAQGWLYGKPLPAPETRLTLGRPSLSHLTSGP</sequence>
<protein>
    <submittedName>
        <fullName evidence="4">Diguanylate cyclase (GGDEF) domain-containing protein</fullName>
    </submittedName>
</protein>
<dbReference type="CDD" id="cd01949">
    <property type="entry name" value="GGDEF"/>
    <property type="match status" value="1"/>
</dbReference>
<feature type="transmembrane region" description="Helical" evidence="1">
    <location>
        <begin position="185"/>
        <end position="204"/>
    </location>
</feature>
<dbReference type="Proteomes" id="UP000199645">
    <property type="component" value="Unassembled WGS sequence"/>
</dbReference>
<dbReference type="InterPro" id="IPR043128">
    <property type="entry name" value="Rev_trsase/Diguanyl_cyclase"/>
</dbReference>
<dbReference type="NCBIfam" id="TIGR00254">
    <property type="entry name" value="GGDEF"/>
    <property type="match status" value="1"/>
</dbReference>
<feature type="transmembrane region" description="Helical" evidence="1">
    <location>
        <begin position="33"/>
        <end position="50"/>
    </location>
</feature>
<gene>
    <name evidence="4" type="ORF">SAMN05421541_11855</name>
</gene>
<dbReference type="PANTHER" id="PTHR44757:SF2">
    <property type="entry name" value="BIOFILM ARCHITECTURE MAINTENANCE PROTEIN MBAA"/>
    <property type="match status" value="1"/>
</dbReference>
<proteinExistence type="predicted"/>
<dbReference type="RefSeq" id="WP_093620873.1">
    <property type="nucleotide sequence ID" value="NZ_BOMT01000090.1"/>
</dbReference>
<dbReference type="SUPFAM" id="SSF55073">
    <property type="entry name" value="Nucleotide cyclase"/>
    <property type="match status" value="1"/>
</dbReference>
<dbReference type="Pfam" id="PF00563">
    <property type="entry name" value="EAL"/>
    <property type="match status" value="1"/>
</dbReference>
<feature type="domain" description="EAL" evidence="2">
    <location>
        <begin position="488"/>
        <end position="740"/>
    </location>
</feature>
<feature type="transmembrane region" description="Helical" evidence="1">
    <location>
        <begin position="283"/>
        <end position="304"/>
    </location>
</feature>
<keyword evidence="1" id="KW-0812">Transmembrane</keyword>
<dbReference type="InterPro" id="IPR029787">
    <property type="entry name" value="Nucleotide_cyclase"/>
</dbReference>
<dbReference type="Pfam" id="PF00990">
    <property type="entry name" value="GGDEF"/>
    <property type="match status" value="1"/>
</dbReference>
<evidence type="ECO:0000313" key="4">
    <source>
        <dbReference type="EMBL" id="SFF69412.1"/>
    </source>
</evidence>
<dbReference type="AlphaFoldDB" id="A0A1I2KQW1"/>
<evidence type="ECO:0000256" key="1">
    <source>
        <dbReference type="SAM" id="Phobius"/>
    </source>
</evidence>
<dbReference type="CDD" id="cd01948">
    <property type="entry name" value="EAL"/>
    <property type="match status" value="1"/>
</dbReference>
<feature type="domain" description="GGDEF" evidence="3">
    <location>
        <begin position="347"/>
        <end position="479"/>
    </location>
</feature>
<feature type="transmembrane region" description="Helical" evidence="1">
    <location>
        <begin position="124"/>
        <end position="141"/>
    </location>
</feature>
<feature type="transmembrane region" description="Helical" evidence="1">
    <location>
        <begin position="62"/>
        <end position="82"/>
    </location>
</feature>
<dbReference type="Gene3D" id="3.20.20.450">
    <property type="entry name" value="EAL domain"/>
    <property type="match status" value="1"/>
</dbReference>
<dbReference type="InterPro" id="IPR035919">
    <property type="entry name" value="EAL_sf"/>
</dbReference>
<dbReference type="OrthoDB" id="8731447at2"/>
<dbReference type="InterPro" id="IPR000160">
    <property type="entry name" value="GGDEF_dom"/>
</dbReference>
<dbReference type="PROSITE" id="PS50883">
    <property type="entry name" value="EAL"/>
    <property type="match status" value="1"/>
</dbReference>
<name>A0A1I2KQW1_9ACTN</name>
<keyword evidence="1" id="KW-0472">Membrane</keyword>
<reference evidence="4 5" key="1">
    <citation type="submission" date="2016-10" db="EMBL/GenBank/DDBJ databases">
        <authorList>
            <person name="de Groot N.N."/>
        </authorList>
    </citation>
    <scope>NUCLEOTIDE SEQUENCE [LARGE SCALE GENOMIC DNA]</scope>
    <source>
        <strain evidence="4 5">DSM 43019</strain>
    </source>
</reference>
<dbReference type="STRING" id="35752.SAMN05421541_11855"/>
<evidence type="ECO:0000259" key="3">
    <source>
        <dbReference type="PROSITE" id="PS50887"/>
    </source>
</evidence>
<accession>A0A1I2KQW1</accession>
<evidence type="ECO:0000259" key="2">
    <source>
        <dbReference type="PROSITE" id="PS50883"/>
    </source>
</evidence>
<dbReference type="InterPro" id="IPR052155">
    <property type="entry name" value="Biofilm_reg_signaling"/>
</dbReference>
<feature type="transmembrane region" description="Helical" evidence="1">
    <location>
        <begin position="258"/>
        <end position="277"/>
    </location>
</feature>
<dbReference type="Gene3D" id="3.30.70.270">
    <property type="match status" value="1"/>
</dbReference>
<evidence type="ECO:0000313" key="5">
    <source>
        <dbReference type="Proteomes" id="UP000199645"/>
    </source>
</evidence>
<dbReference type="EMBL" id="FONV01000018">
    <property type="protein sequence ID" value="SFF69412.1"/>
    <property type="molecule type" value="Genomic_DNA"/>
</dbReference>
<keyword evidence="1" id="KW-1133">Transmembrane helix</keyword>
<dbReference type="PROSITE" id="PS50887">
    <property type="entry name" value="GGDEF"/>
    <property type="match status" value="1"/>
</dbReference>
<dbReference type="PANTHER" id="PTHR44757">
    <property type="entry name" value="DIGUANYLATE CYCLASE DGCP"/>
    <property type="match status" value="1"/>
</dbReference>
<feature type="transmembrane region" description="Helical" evidence="1">
    <location>
        <begin position="153"/>
        <end position="178"/>
    </location>
</feature>
<organism evidence="4 5">
    <name type="scientific">Actinoplanes philippinensis</name>
    <dbReference type="NCBI Taxonomy" id="35752"/>
    <lineage>
        <taxon>Bacteria</taxon>
        <taxon>Bacillati</taxon>
        <taxon>Actinomycetota</taxon>
        <taxon>Actinomycetes</taxon>
        <taxon>Micromonosporales</taxon>
        <taxon>Micromonosporaceae</taxon>
        <taxon>Actinoplanes</taxon>
    </lineage>
</organism>
<dbReference type="SUPFAM" id="SSF141868">
    <property type="entry name" value="EAL domain-like"/>
    <property type="match status" value="1"/>
</dbReference>
<dbReference type="InterPro" id="IPR001633">
    <property type="entry name" value="EAL_dom"/>
</dbReference>
<dbReference type="SMART" id="SM00267">
    <property type="entry name" value="GGDEF"/>
    <property type="match status" value="1"/>
</dbReference>
<dbReference type="SMART" id="SM00052">
    <property type="entry name" value="EAL"/>
    <property type="match status" value="1"/>
</dbReference>
<keyword evidence="5" id="KW-1185">Reference proteome</keyword>
<feature type="transmembrane region" description="Helical" evidence="1">
    <location>
        <begin position="94"/>
        <end position="112"/>
    </location>
</feature>